<gene>
    <name evidence="1" type="ORF">GW587_13015</name>
</gene>
<name>A0ABX0FKX4_9BURK</name>
<dbReference type="Pfam" id="PF10994">
    <property type="entry name" value="DUF2817"/>
    <property type="match status" value="1"/>
</dbReference>
<reference evidence="2" key="2">
    <citation type="submission" date="2023-07" db="EMBL/GenBank/DDBJ databases">
        <title>Duganella aceri sp. nov., isolated from tree sap.</title>
        <authorList>
            <person name="Kim I.S."/>
        </authorList>
    </citation>
    <scope>NUCLEOTIDE SEQUENCE [LARGE SCALE GENOMIC DNA]</scope>
    <source>
        <strain evidence="2">SAP-35</strain>
    </source>
</reference>
<evidence type="ECO:0000313" key="2">
    <source>
        <dbReference type="Proteomes" id="UP000666369"/>
    </source>
</evidence>
<dbReference type="Gene3D" id="3.40.630.10">
    <property type="entry name" value="Zn peptidases"/>
    <property type="match status" value="1"/>
</dbReference>
<dbReference type="Proteomes" id="UP000666369">
    <property type="component" value="Unassembled WGS sequence"/>
</dbReference>
<dbReference type="InterPro" id="IPR021259">
    <property type="entry name" value="DUF2817"/>
</dbReference>
<comment type="caution">
    <text evidence="1">The sequence shown here is derived from an EMBL/GenBank/DDBJ whole genome shotgun (WGS) entry which is preliminary data.</text>
</comment>
<reference evidence="1 2" key="1">
    <citation type="submission" date="2020-01" db="EMBL/GenBank/DDBJ databases">
        <authorList>
            <person name="Lee S.D."/>
        </authorList>
    </citation>
    <scope>NUCLEOTIDE SEQUENCE [LARGE SCALE GENOMIC DNA]</scope>
    <source>
        <strain evidence="1 2">SAP-35</strain>
    </source>
</reference>
<accession>A0ABX0FKX4</accession>
<sequence length="376" mass="40307">MTTQKTNSGTPSAAESIDGFAATYQQARAALLDAAALRGGRIDSLRHPLDGPDGAPLWMDALRFGDPDARDVLVIASGTHGIEGYAGSAVQTAWLREQGPGTLPAGSAVLLIHAVNPWGFAHWQRGTENNVDLNRNFIDFQSPAPVNSGYAELHPQLMLEDWSEAELARVFAAMDAYRARVGEQAFSTAFNGGQYLHADGIFYGGAQSEWSNLALRQVLQRHLGNAKRCVLADLHTGIGPYGMPFMINQDAPGTPGRERAIAIWGEAALSGAGSTHTALATYQGLMIQAFAEVLPGCAVSATAIEFGTLERRRMQRVHLGMAWMRRQAATGAAFEQAQAEYREAFIPSDPAWRASVIREGVTLCARACAALVDSKA</sequence>
<proteinExistence type="predicted"/>
<protein>
    <submittedName>
        <fullName evidence="1">DUF2817 domain-containing protein</fullName>
    </submittedName>
</protein>
<evidence type="ECO:0000313" key="1">
    <source>
        <dbReference type="EMBL" id="NGZ85171.1"/>
    </source>
</evidence>
<dbReference type="EMBL" id="JAADJT010000005">
    <property type="protein sequence ID" value="NGZ85171.1"/>
    <property type="molecule type" value="Genomic_DNA"/>
</dbReference>
<dbReference type="SUPFAM" id="SSF53187">
    <property type="entry name" value="Zn-dependent exopeptidases"/>
    <property type="match status" value="1"/>
</dbReference>
<dbReference type="CDD" id="cd06233">
    <property type="entry name" value="M14-like"/>
    <property type="match status" value="1"/>
</dbReference>
<dbReference type="RefSeq" id="WP_166103358.1">
    <property type="nucleotide sequence ID" value="NZ_JAADJT010000005.1"/>
</dbReference>
<keyword evidence="2" id="KW-1185">Reference proteome</keyword>
<organism evidence="1 2">
    <name type="scientific">Duganella aceris</name>
    <dbReference type="NCBI Taxonomy" id="2703883"/>
    <lineage>
        <taxon>Bacteria</taxon>
        <taxon>Pseudomonadati</taxon>
        <taxon>Pseudomonadota</taxon>
        <taxon>Betaproteobacteria</taxon>
        <taxon>Burkholderiales</taxon>
        <taxon>Oxalobacteraceae</taxon>
        <taxon>Telluria group</taxon>
        <taxon>Duganella</taxon>
    </lineage>
</organism>